<evidence type="ECO:0000256" key="1">
    <source>
        <dbReference type="SAM" id="MobiDB-lite"/>
    </source>
</evidence>
<dbReference type="Proteomes" id="UP001079535">
    <property type="component" value="Unassembled WGS sequence"/>
</dbReference>
<protein>
    <submittedName>
        <fullName evidence="2">Uncharacterized protein</fullName>
    </submittedName>
</protein>
<proteinExistence type="predicted"/>
<organism evidence="2 3">
    <name type="scientific">Mediterraneibacter gnavus</name>
    <name type="common">Ruminococcus gnavus</name>
    <dbReference type="NCBI Taxonomy" id="33038"/>
    <lineage>
        <taxon>Bacteria</taxon>
        <taxon>Bacillati</taxon>
        <taxon>Bacillota</taxon>
        <taxon>Clostridia</taxon>
        <taxon>Lachnospirales</taxon>
        <taxon>Lachnospiraceae</taxon>
        <taxon>Mediterraneibacter</taxon>
    </lineage>
</organism>
<evidence type="ECO:0000313" key="2">
    <source>
        <dbReference type="EMBL" id="MCZ0667434.1"/>
    </source>
</evidence>
<sequence length="85" mass="9543">MELGETLQILEGIIYEKAKRELEAAETPLSLQTIAMDAVAAKFKEEAYENLRISTMQKETQTEARTGTPEELLKELKEGEGAKEQ</sequence>
<feature type="compositionally biased region" description="Basic and acidic residues" evidence="1">
    <location>
        <begin position="71"/>
        <end position="85"/>
    </location>
</feature>
<evidence type="ECO:0000313" key="3">
    <source>
        <dbReference type="Proteomes" id="UP001079535"/>
    </source>
</evidence>
<dbReference type="EMBL" id="JAPRAY010000009">
    <property type="protein sequence ID" value="MCZ0667434.1"/>
    <property type="molecule type" value="Genomic_DNA"/>
</dbReference>
<dbReference type="AlphaFoldDB" id="A0A9Q4EZG9"/>
<dbReference type="RefSeq" id="WP_268803504.1">
    <property type="nucleotide sequence ID" value="NZ_JAPRAY010000009.1"/>
</dbReference>
<gene>
    <name evidence="2" type="ORF">OZZ17_07740</name>
</gene>
<feature type="region of interest" description="Disordered" evidence="1">
    <location>
        <begin position="54"/>
        <end position="85"/>
    </location>
</feature>
<comment type="caution">
    <text evidence="2">The sequence shown here is derived from an EMBL/GenBank/DDBJ whole genome shotgun (WGS) entry which is preliminary data.</text>
</comment>
<feature type="compositionally biased region" description="Polar residues" evidence="1">
    <location>
        <begin position="54"/>
        <end position="65"/>
    </location>
</feature>
<accession>A0A9Q4EZG9</accession>
<name>A0A9Q4EZG9_MEDGN</name>
<reference evidence="2" key="1">
    <citation type="submission" date="2022-11" db="EMBL/GenBank/DDBJ databases">
        <title>Temperate bacteriophages infecting mucin-degrading bacterium Ruminococcus gnavus from the human gut.</title>
        <authorList>
            <person name="Buttimer C."/>
        </authorList>
    </citation>
    <scope>NUCLEOTIDE SEQUENCE</scope>
    <source>
        <strain evidence="2">CCUG 49994</strain>
    </source>
</reference>